<dbReference type="EMBL" id="LQZG01000003">
    <property type="protein sequence ID" value="OAB86894.1"/>
    <property type="molecule type" value="Genomic_DNA"/>
</dbReference>
<dbReference type="RefSeq" id="WP_068275277.1">
    <property type="nucleotide sequence ID" value="NZ_LQZG01000003.1"/>
</dbReference>
<reference evidence="1 2" key="1">
    <citation type="submission" date="2016-01" db="EMBL/GenBank/DDBJ databases">
        <title>Janibacter melonis strain CD11_4 genome sequencing and assembly.</title>
        <authorList>
            <person name="Nair G.R."/>
            <person name="Kaur G."/>
            <person name="Chander A.M."/>
            <person name="Mayilraj S."/>
        </authorList>
    </citation>
    <scope>NUCLEOTIDE SEQUENCE [LARGE SCALE GENOMIC DNA]</scope>
    <source>
        <strain evidence="1 2">CD11-4</strain>
    </source>
</reference>
<gene>
    <name evidence="1" type="ORF">AWH69_10810</name>
</gene>
<dbReference type="AlphaFoldDB" id="A0A176QB70"/>
<dbReference type="Proteomes" id="UP000076976">
    <property type="component" value="Unassembled WGS sequence"/>
</dbReference>
<dbReference type="STRING" id="262209.AWH69_10810"/>
<evidence type="ECO:0000313" key="1">
    <source>
        <dbReference type="EMBL" id="OAB86894.1"/>
    </source>
</evidence>
<evidence type="ECO:0008006" key="3">
    <source>
        <dbReference type="Google" id="ProtNLM"/>
    </source>
</evidence>
<keyword evidence="2" id="KW-1185">Reference proteome</keyword>
<evidence type="ECO:0000313" key="2">
    <source>
        <dbReference type="Proteomes" id="UP000076976"/>
    </source>
</evidence>
<protein>
    <recommendedName>
        <fullName evidence="3">Polyketide cyclase / dehydrase and lipid transport</fullName>
    </recommendedName>
</protein>
<comment type="caution">
    <text evidence="1">The sequence shown here is derived from an EMBL/GenBank/DDBJ whole genome shotgun (WGS) entry which is preliminary data.</text>
</comment>
<sequence>MRVGRVDVVDDTFVRGPAEDVRTALDARGLPDPGTAGWPRGCGVEEVEDRGAKGVRWVSTGRLVGSMEIWLEPVPGGTLVHHYVRGAGRHPWRSPATLARDHTVGWKRLVHEVKDEIEGRAQTAG</sequence>
<organism evidence="1 2">
    <name type="scientific">Janibacter melonis</name>
    <dbReference type="NCBI Taxonomy" id="262209"/>
    <lineage>
        <taxon>Bacteria</taxon>
        <taxon>Bacillati</taxon>
        <taxon>Actinomycetota</taxon>
        <taxon>Actinomycetes</taxon>
        <taxon>Micrococcales</taxon>
        <taxon>Intrasporangiaceae</taxon>
        <taxon>Janibacter</taxon>
    </lineage>
</organism>
<proteinExistence type="predicted"/>
<accession>A0A176QB70</accession>
<name>A0A176QB70_9MICO</name>